<evidence type="ECO:0000313" key="2">
    <source>
        <dbReference type="Proteomes" id="UP000244173"/>
    </source>
</evidence>
<dbReference type="AlphaFoldDB" id="A0A2S0PDZ8"/>
<evidence type="ECO:0000313" key="1">
    <source>
        <dbReference type="EMBL" id="AVY95604.1"/>
    </source>
</evidence>
<gene>
    <name evidence="1" type="ORF">DAI18_17305</name>
</gene>
<dbReference type="KEGG" id="maer:DAI18_17305"/>
<dbReference type="Proteomes" id="UP000244173">
    <property type="component" value="Chromosome"/>
</dbReference>
<dbReference type="STRING" id="1122240.GCA_000620105_01916"/>
<proteinExistence type="predicted"/>
<sequence length="541" mass="58768">MAALKAGPILFYDNTKLDFCHYAEIFTAIKRNFRERGICHFSDFRQSVRGSMSSDLRERARHLARDGYVAAVVALADMGTSPMTTVLAIELEKAGIPTLLISAPPGDGLARHVAYFRAGHLCICNLDIYQASTVDEITRQVEENIGYMIDALTLPGHEIDQCAAIDSLLDTQPQWDLNDALKLVEGLEKNGDAAPGRYLEVLMNQCEALSIGDGLPFIPPTEARVARMATFCPYPPTEVLIPEAGPSGKDITVRDVMVNAVMAGCEPEYLPVVIATFQAMRNPAFNFQQSITTSYNGGNLVLVSGPIARELRIHSGQGCLGPGFRANATIGRAVNLTLLNVCRAYPGKADLGCLGSPVEFTYCFAESVEHSPWPGINAEHFDEQTSTVYLLKAEPPTDVVDFLSRTAAGLLETLIDSATHLGRMNAYIPGRILIVLTPDHAQMLTQDGWDKPRLRQYLFERIHNPRASVEGRGLVPVRPASFGALDPVPATRSPGDIDLVVAGGRGGHSAIIASWGLYSDAVVQPVRLPDGRNARSILDFQ</sequence>
<organism evidence="1 2">
    <name type="scientific">Microvirgula aerodenitrificans</name>
    <dbReference type="NCBI Taxonomy" id="57480"/>
    <lineage>
        <taxon>Bacteria</taxon>
        <taxon>Pseudomonadati</taxon>
        <taxon>Pseudomonadota</taxon>
        <taxon>Betaproteobacteria</taxon>
        <taxon>Neisseriales</taxon>
        <taxon>Aquaspirillaceae</taxon>
        <taxon>Microvirgula</taxon>
    </lineage>
</organism>
<reference evidence="1 2" key="1">
    <citation type="submission" date="2018-04" db="EMBL/GenBank/DDBJ databases">
        <title>Denitrifier Microvirgula.</title>
        <authorList>
            <person name="Anderson E."/>
            <person name="Jang J."/>
            <person name="Ishii S."/>
        </authorList>
    </citation>
    <scope>NUCLEOTIDE SEQUENCE [LARGE SCALE GENOMIC DNA]</scope>
    <source>
        <strain evidence="1 2">BE2.4</strain>
    </source>
</reference>
<keyword evidence="2" id="KW-1185">Reference proteome</keyword>
<accession>A0A2S0PDZ8</accession>
<name>A0A2S0PDZ8_9NEIS</name>
<protein>
    <submittedName>
        <fullName evidence="1">Uncharacterized protein</fullName>
    </submittedName>
</protein>
<dbReference type="EMBL" id="CP028519">
    <property type="protein sequence ID" value="AVY95604.1"/>
    <property type="molecule type" value="Genomic_DNA"/>
</dbReference>